<proteinExistence type="predicted"/>
<feature type="signal peptide" evidence="2">
    <location>
        <begin position="1"/>
        <end position="23"/>
    </location>
</feature>
<evidence type="ECO:0000256" key="2">
    <source>
        <dbReference type="SAM" id="SignalP"/>
    </source>
</evidence>
<evidence type="ECO:0000256" key="1">
    <source>
        <dbReference type="SAM" id="MobiDB-lite"/>
    </source>
</evidence>
<evidence type="ECO:0000313" key="3">
    <source>
        <dbReference type="EMBL" id="GAF09320.1"/>
    </source>
</evidence>
<accession>W7YEF9</accession>
<evidence type="ECO:0000313" key="4">
    <source>
        <dbReference type="Proteomes" id="UP000019364"/>
    </source>
</evidence>
<feature type="chain" id="PRO_5004904265" description="Lipoprotein" evidence="2">
    <location>
        <begin position="24"/>
        <end position="413"/>
    </location>
</feature>
<dbReference type="Proteomes" id="UP000019364">
    <property type="component" value="Unassembled WGS sequence"/>
</dbReference>
<dbReference type="EMBL" id="BAVZ01000011">
    <property type="protein sequence ID" value="GAF09320.1"/>
    <property type="molecule type" value="Genomic_DNA"/>
</dbReference>
<dbReference type="SUPFAM" id="SSF69322">
    <property type="entry name" value="Tricorn protease domain 2"/>
    <property type="match status" value="1"/>
</dbReference>
<feature type="compositionally biased region" description="Low complexity" evidence="1">
    <location>
        <begin position="54"/>
        <end position="67"/>
    </location>
</feature>
<dbReference type="STRING" id="1236976.JCM16418_3457"/>
<dbReference type="OrthoDB" id="2591146at2"/>
<gene>
    <name evidence="3" type="ORF">JCM16418_3457</name>
</gene>
<dbReference type="AlphaFoldDB" id="W7YEF9"/>
<comment type="caution">
    <text evidence="3">The sequence shown here is derived from an EMBL/GenBank/DDBJ whole genome shotgun (WGS) entry which is preliminary data.</text>
</comment>
<reference evidence="3 4" key="1">
    <citation type="journal article" date="2014" name="Genome Announc.">
        <title>Draft Genome Sequence of Paenibacillus pini JCM 16418T, Isolated from the Rhizosphere of Pine Tree.</title>
        <authorList>
            <person name="Yuki M."/>
            <person name="Oshima K."/>
            <person name="Suda W."/>
            <person name="Oshida Y."/>
            <person name="Kitamura K."/>
            <person name="Iida Y."/>
            <person name="Hattori M."/>
            <person name="Ohkuma M."/>
        </authorList>
    </citation>
    <scope>NUCLEOTIDE SEQUENCE [LARGE SCALE GENOMIC DNA]</scope>
    <source>
        <strain evidence="3 4">JCM 16418</strain>
    </source>
</reference>
<evidence type="ECO:0008006" key="5">
    <source>
        <dbReference type="Google" id="ProtNLM"/>
    </source>
</evidence>
<keyword evidence="4" id="KW-1185">Reference proteome</keyword>
<feature type="compositionally biased region" description="Polar residues" evidence="1">
    <location>
        <begin position="26"/>
        <end position="51"/>
    </location>
</feature>
<dbReference type="RefSeq" id="WP_036650683.1">
    <property type="nucleotide sequence ID" value="NZ_BAVZ01000011.1"/>
</dbReference>
<feature type="region of interest" description="Disordered" evidence="1">
    <location>
        <begin position="25"/>
        <end position="67"/>
    </location>
</feature>
<organism evidence="3 4">
    <name type="scientific">Paenibacillus pini JCM 16418</name>
    <dbReference type="NCBI Taxonomy" id="1236976"/>
    <lineage>
        <taxon>Bacteria</taxon>
        <taxon>Bacillati</taxon>
        <taxon>Bacillota</taxon>
        <taxon>Bacilli</taxon>
        <taxon>Bacillales</taxon>
        <taxon>Paenibacillaceae</taxon>
        <taxon>Paenibacillus</taxon>
    </lineage>
</organism>
<keyword evidence="2" id="KW-0732">Signal</keyword>
<dbReference type="eggNOG" id="ENOG5033QAU">
    <property type="taxonomic scope" value="Bacteria"/>
</dbReference>
<dbReference type="PROSITE" id="PS51257">
    <property type="entry name" value="PROKAR_LIPOPROTEIN"/>
    <property type="match status" value="1"/>
</dbReference>
<protein>
    <recommendedName>
        <fullName evidence="5">Lipoprotein</fullName>
    </recommendedName>
</protein>
<sequence length="413" mass="45316">MRKKYVSIILALSVLVIASCSHKENNSLTTGDSTKPKNSPIGNNSSNNEVVTTEPPQSNSSESSSPLDLHLEKIQGDITNIHYADGNQIIILADKLYLYNLDKGLVTAETSREALVKEQYFSTHDGYVEIGAKVSKGKNNGGLLATDGGPTYSAVFYDKQLNKKSEFQFNTLLQKNEMILSVKAIAITADGTKAAYATTQGLYLYNFKTKQKTTVVNVQEEDSAPRKGVVTFEQIGFTNMDKLLAFKAQSFHIPAETDKPSFDTCGTVAIDGSSMSNRVFDSYTCKEVTAYSNLLLFAEDFTIPSGKLMVMDIPSEKVNLHTLVEKGESGFITGSDSGQYFGTSLADKSSWKIRVYNTVTGRLEAEKRIPAEGEARYMANDPLIRIIDDKKTYIVVLGANQPGIKAKVIINHF</sequence>
<name>W7YEF9_9BACL</name>